<protein>
    <submittedName>
        <fullName evidence="2">Uncharacterized protein</fullName>
    </submittedName>
</protein>
<proteinExistence type="predicted"/>
<dbReference type="AlphaFoldDB" id="A0A8S3JIM3"/>
<evidence type="ECO:0000256" key="1">
    <source>
        <dbReference type="SAM" id="MobiDB-lite"/>
    </source>
</evidence>
<organism evidence="2 3">
    <name type="scientific">Rotaria magnacalcarata</name>
    <dbReference type="NCBI Taxonomy" id="392030"/>
    <lineage>
        <taxon>Eukaryota</taxon>
        <taxon>Metazoa</taxon>
        <taxon>Spiralia</taxon>
        <taxon>Gnathifera</taxon>
        <taxon>Rotifera</taxon>
        <taxon>Eurotatoria</taxon>
        <taxon>Bdelloidea</taxon>
        <taxon>Philodinida</taxon>
        <taxon>Philodinidae</taxon>
        <taxon>Rotaria</taxon>
    </lineage>
</organism>
<accession>A0A8S3JIM3</accession>
<feature type="non-terminal residue" evidence="2">
    <location>
        <position position="1"/>
    </location>
</feature>
<feature type="non-terminal residue" evidence="2">
    <location>
        <position position="171"/>
    </location>
</feature>
<comment type="caution">
    <text evidence="2">The sequence shown here is derived from an EMBL/GenBank/DDBJ whole genome shotgun (WGS) entry which is preliminary data.</text>
</comment>
<gene>
    <name evidence="2" type="ORF">SMN809_LOCUS80824</name>
</gene>
<feature type="compositionally biased region" description="Low complexity" evidence="1">
    <location>
        <begin position="152"/>
        <end position="171"/>
    </location>
</feature>
<dbReference type="Proteomes" id="UP000676336">
    <property type="component" value="Unassembled WGS sequence"/>
</dbReference>
<evidence type="ECO:0000313" key="2">
    <source>
        <dbReference type="EMBL" id="CAF5218168.1"/>
    </source>
</evidence>
<sequence length="171" mass="18487">AGAIDNTTVQSNQWCITFLVGYNSPDLIRATSIQGTASPIGTIFSNHTTFSIQATNTVNRPSRNSTNVYFNDAATNTSVYTIDCGYDSHVIYTGNTIVFYIPSPPWIPGHSYYVTFDSGVASGTVFCKPESSPITDPTFWTFDIWDPAVSSTTTTTTTPPTTGTITTRPLS</sequence>
<name>A0A8S3JIM3_9BILA</name>
<reference evidence="2" key="1">
    <citation type="submission" date="2021-02" db="EMBL/GenBank/DDBJ databases">
        <authorList>
            <person name="Nowell W R."/>
        </authorList>
    </citation>
    <scope>NUCLEOTIDE SEQUENCE</scope>
</reference>
<dbReference type="EMBL" id="CAJOBI010346429">
    <property type="protein sequence ID" value="CAF5218168.1"/>
    <property type="molecule type" value="Genomic_DNA"/>
</dbReference>
<evidence type="ECO:0000313" key="3">
    <source>
        <dbReference type="Proteomes" id="UP000676336"/>
    </source>
</evidence>
<feature type="region of interest" description="Disordered" evidence="1">
    <location>
        <begin position="151"/>
        <end position="171"/>
    </location>
</feature>